<evidence type="ECO:0000313" key="2">
    <source>
        <dbReference type="EMBL" id="GIJ46044.1"/>
    </source>
</evidence>
<keyword evidence="1" id="KW-0378">Hydrolase</keyword>
<dbReference type="NCBIfam" id="TIGR01509">
    <property type="entry name" value="HAD-SF-IA-v3"/>
    <property type="match status" value="1"/>
</dbReference>
<dbReference type="AlphaFoldDB" id="A0A8J4DPZ3"/>
<dbReference type="Gene3D" id="1.10.150.750">
    <property type="match status" value="1"/>
</dbReference>
<comment type="caution">
    <text evidence="2">The sequence shown here is derived from an EMBL/GenBank/DDBJ whole genome shotgun (WGS) entry which is preliminary data.</text>
</comment>
<evidence type="ECO:0008006" key="4">
    <source>
        <dbReference type="Google" id="ProtNLM"/>
    </source>
</evidence>
<dbReference type="InterPro" id="IPR036412">
    <property type="entry name" value="HAD-like_sf"/>
</dbReference>
<dbReference type="PRINTS" id="PR00413">
    <property type="entry name" value="HADHALOGNASE"/>
</dbReference>
<dbReference type="Proteomes" id="UP000619260">
    <property type="component" value="Unassembled WGS sequence"/>
</dbReference>
<dbReference type="InterPro" id="IPR006439">
    <property type="entry name" value="HAD-SF_hydro_IA"/>
</dbReference>
<keyword evidence="3" id="KW-1185">Reference proteome</keyword>
<dbReference type="Gene3D" id="3.40.50.1000">
    <property type="entry name" value="HAD superfamily/HAD-like"/>
    <property type="match status" value="1"/>
</dbReference>
<name>A0A8J4DPZ3_9ACTN</name>
<evidence type="ECO:0000256" key="1">
    <source>
        <dbReference type="ARBA" id="ARBA00022801"/>
    </source>
</evidence>
<dbReference type="Pfam" id="PF00702">
    <property type="entry name" value="Hydrolase"/>
    <property type="match status" value="1"/>
</dbReference>
<dbReference type="PANTHER" id="PTHR43316">
    <property type="entry name" value="HYDROLASE, HALOACID DELAHOGENASE-RELATED"/>
    <property type="match status" value="1"/>
</dbReference>
<accession>A0A8J4DPZ3</accession>
<gene>
    <name evidence="2" type="ORF">Val02_29300</name>
</gene>
<dbReference type="PANTHER" id="PTHR43316:SF3">
    <property type="entry name" value="HALOACID DEHALOGENASE, TYPE II (AFU_ORTHOLOGUE AFUA_2G07750)-RELATED"/>
    <property type="match status" value="1"/>
</dbReference>
<dbReference type="InterPro" id="IPR051540">
    <property type="entry name" value="S-2-haloacid_dehalogenase"/>
</dbReference>
<dbReference type="SUPFAM" id="SSF56784">
    <property type="entry name" value="HAD-like"/>
    <property type="match status" value="1"/>
</dbReference>
<dbReference type="SFLD" id="SFLDS00003">
    <property type="entry name" value="Haloacid_Dehalogenase"/>
    <property type="match status" value="1"/>
</dbReference>
<reference evidence="2" key="1">
    <citation type="submission" date="2021-01" db="EMBL/GenBank/DDBJ databases">
        <title>Whole genome shotgun sequence of Virgisporangium aliadipatigenens NBRC 105644.</title>
        <authorList>
            <person name="Komaki H."/>
            <person name="Tamura T."/>
        </authorList>
    </citation>
    <scope>NUCLEOTIDE SEQUENCE</scope>
    <source>
        <strain evidence="2">NBRC 105644</strain>
    </source>
</reference>
<dbReference type="SFLD" id="SFLDG01129">
    <property type="entry name" value="C1.5:_HAD__Beta-PGM__Phosphata"/>
    <property type="match status" value="1"/>
</dbReference>
<sequence>MVKGLLLDFYGTVVEDDDSVVEAVAARVAASAAASVTAVEVADAWMRRYAEVAEGPPFRTLRVSVVRSLADVMRDVGCAGDAAALHAEHLARRGTLPLRPGSRAFLERVTVPVCVVSDADRSVLDAAIARHGLAFAAVVASEDVGAYKPARVMFERALGLLGLRADEVVHVGDSLRTDVAGARAAGIRAIWVNRRGAAAPPGVEQIPDLSALACRRRRR</sequence>
<organism evidence="2 3">
    <name type="scientific">Virgisporangium aliadipatigenens</name>
    <dbReference type="NCBI Taxonomy" id="741659"/>
    <lineage>
        <taxon>Bacteria</taxon>
        <taxon>Bacillati</taxon>
        <taxon>Actinomycetota</taxon>
        <taxon>Actinomycetes</taxon>
        <taxon>Micromonosporales</taxon>
        <taxon>Micromonosporaceae</taxon>
        <taxon>Virgisporangium</taxon>
    </lineage>
</organism>
<dbReference type="NCBIfam" id="TIGR01549">
    <property type="entry name" value="HAD-SF-IA-v1"/>
    <property type="match status" value="1"/>
</dbReference>
<protein>
    <recommendedName>
        <fullName evidence="4">HAD family hydrolase</fullName>
    </recommendedName>
</protein>
<proteinExistence type="predicted"/>
<dbReference type="EMBL" id="BOPF01000009">
    <property type="protein sequence ID" value="GIJ46044.1"/>
    <property type="molecule type" value="Genomic_DNA"/>
</dbReference>
<dbReference type="InterPro" id="IPR023214">
    <property type="entry name" value="HAD_sf"/>
</dbReference>
<dbReference type="RefSeq" id="WP_203899586.1">
    <property type="nucleotide sequence ID" value="NZ_BOPF01000009.1"/>
</dbReference>
<evidence type="ECO:0000313" key="3">
    <source>
        <dbReference type="Proteomes" id="UP000619260"/>
    </source>
</evidence>
<dbReference type="GO" id="GO:0016787">
    <property type="term" value="F:hydrolase activity"/>
    <property type="evidence" value="ECO:0007669"/>
    <property type="project" value="UniProtKB-KW"/>
</dbReference>